<keyword evidence="7 8" id="KW-0131">Cell cycle</keyword>
<dbReference type="PANTHER" id="PTHR37479:SF1">
    <property type="entry name" value="CELL DIVISION PROTEIN FTSL"/>
    <property type="match status" value="1"/>
</dbReference>
<comment type="subunit">
    <text evidence="8">Part of a complex composed of FtsB, FtsL and FtsQ.</text>
</comment>
<dbReference type="NCBIfam" id="TIGR02209">
    <property type="entry name" value="ftsL_broad"/>
    <property type="match status" value="1"/>
</dbReference>
<keyword evidence="6 8" id="KW-0472">Membrane</keyword>
<reference evidence="10 11" key="1">
    <citation type="submission" date="2019-02" db="EMBL/GenBank/DDBJ databases">
        <authorList>
            <person name="Li S.-H."/>
        </authorList>
    </citation>
    <scope>NUCLEOTIDE SEQUENCE [LARGE SCALE GENOMIC DNA]</scope>
    <source>
        <strain evidence="10 11">IMCC14385</strain>
    </source>
</reference>
<dbReference type="GO" id="GO:0005886">
    <property type="term" value="C:plasma membrane"/>
    <property type="evidence" value="ECO:0007669"/>
    <property type="project" value="UniProtKB-SubCell"/>
</dbReference>
<name>A0A5P9NHG4_9GAMM</name>
<comment type="similarity">
    <text evidence="8">Belongs to the FtsL family.</text>
</comment>
<evidence type="ECO:0000313" key="11">
    <source>
        <dbReference type="Proteomes" id="UP000326287"/>
    </source>
</evidence>
<dbReference type="Pfam" id="PF04999">
    <property type="entry name" value="FtsL"/>
    <property type="match status" value="1"/>
</dbReference>
<evidence type="ECO:0000256" key="8">
    <source>
        <dbReference type="HAMAP-Rule" id="MF_00910"/>
    </source>
</evidence>
<proteinExistence type="inferred from homology"/>
<dbReference type="GO" id="GO:0043093">
    <property type="term" value="P:FtsZ-dependent cytokinesis"/>
    <property type="evidence" value="ECO:0007669"/>
    <property type="project" value="UniProtKB-UniRule"/>
</dbReference>
<sequence length="111" mass="12618">MSSRVQGKKMVTAKVRASETASERPWQLGTLALGVLVLVSAFAVIHTTHACRELYTHLQALEARQWHLQEDYGRLLLEESTWASHYRVEKVARGELQMAEPDLARYEVVGR</sequence>
<dbReference type="Proteomes" id="UP000326287">
    <property type="component" value="Chromosome"/>
</dbReference>
<keyword evidence="11" id="KW-1185">Reference proteome</keyword>
<organism evidence="10 11">
    <name type="scientific">Halioglobus maricola</name>
    <dbReference type="NCBI Taxonomy" id="2601894"/>
    <lineage>
        <taxon>Bacteria</taxon>
        <taxon>Pseudomonadati</taxon>
        <taxon>Pseudomonadota</taxon>
        <taxon>Gammaproteobacteria</taxon>
        <taxon>Cellvibrionales</taxon>
        <taxon>Halieaceae</taxon>
        <taxon>Halioglobus</taxon>
    </lineage>
</organism>
<keyword evidence="3 8" id="KW-0132">Cell division</keyword>
<keyword evidence="5 8" id="KW-1133">Transmembrane helix</keyword>
<dbReference type="InterPro" id="IPR011922">
    <property type="entry name" value="Cell_div_FtsL"/>
</dbReference>
<evidence type="ECO:0000256" key="6">
    <source>
        <dbReference type="ARBA" id="ARBA00023136"/>
    </source>
</evidence>
<dbReference type="HAMAP" id="MF_00910">
    <property type="entry name" value="FtsL"/>
    <property type="match status" value="1"/>
</dbReference>
<evidence type="ECO:0000256" key="9">
    <source>
        <dbReference type="NCBIfam" id="TIGR02209"/>
    </source>
</evidence>
<evidence type="ECO:0000256" key="1">
    <source>
        <dbReference type="ARBA" id="ARBA00004401"/>
    </source>
</evidence>
<accession>A0A5P9NHG4</accession>
<keyword evidence="4 8" id="KW-0812">Transmembrane</keyword>
<evidence type="ECO:0000256" key="3">
    <source>
        <dbReference type="ARBA" id="ARBA00022618"/>
    </source>
</evidence>
<dbReference type="KEGG" id="halc:EY643_04575"/>
<dbReference type="GO" id="GO:0032153">
    <property type="term" value="C:cell division site"/>
    <property type="evidence" value="ECO:0007669"/>
    <property type="project" value="UniProtKB-UniRule"/>
</dbReference>
<keyword evidence="2 8" id="KW-1003">Cell membrane</keyword>
<evidence type="ECO:0000313" key="10">
    <source>
        <dbReference type="EMBL" id="QFU74975.1"/>
    </source>
</evidence>
<evidence type="ECO:0000256" key="5">
    <source>
        <dbReference type="ARBA" id="ARBA00022989"/>
    </source>
</evidence>
<dbReference type="RefSeq" id="WP_152661082.1">
    <property type="nucleotide sequence ID" value="NZ_CP036422.1"/>
</dbReference>
<comment type="subcellular location">
    <subcellularLocation>
        <location evidence="8">Cell inner membrane</location>
        <topology evidence="8">Single-pass type II membrane protein</topology>
    </subcellularLocation>
    <subcellularLocation>
        <location evidence="1">Cell membrane</location>
        <topology evidence="1">Single-pass type II membrane protein</topology>
    </subcellularLocation>
    <text evidence="8">Localizes to the division septum where it forms a ring structure.</text>
</comment>
<evidence type="ECO:0000256" key="2">
    <source>
        <dbReference type="ARBA" id="ARBA00022475"/>
    </source>
</evidence>
<dbReference type="PANTHER" id="PTHR37479">
    <property type="entry name" value="CELL DIVISION PROTEIN FTSL"/>
    <property type="match status" value="1"/>
</dbReference>
<dbReference type="EMBL" id="CP036422">
    <property type="protein sequence ID" value="QFU74975.1"/>
    <property type="molecule type" value="Genomic_DNA"/>
</dbReference>
<dbReference type="OrthoDB" id="5298556at2"/>
<gene>
    <name evidence="8 10" type="primary">ftsL</name>
    <name evidence="10" type="ORF">EY643_04575</name>
</gene>
<dbReference type="AlphaFoldDB" id="A0A5P9NHG4"/>
<protein>
    <recommendedName>
        <fullName evidence="8 9">Cell division protein FtsL</fullName>
    </recommendedName>
</protein>
<evidence type="ECO:0000256" key="4">
    <source>
        <dbReference type="ARBA" id="ARBA00022692"/>
    </source>
</evidence>
<keyword evidence="8" id="KW-0997">Cell inner membrane</keyword>
<evidence type="ECO:0000256" key="7">
    <source>
        <dbReference type="ARBA" id="ARBA00023306"/>
    </source>
</evidence>
<comment type="function">
    <text evidence="8">Essential cell division protein. May link together the upstream cell division proteins, which are predominantly cytoplasmic, with the downstream cell division proteins, which are predominantly periplasmic.</text>
</comment>